<evidence type="ECO:0000313" key="3">
    <source>
        <dbReference type="Proteomes" id="UP000322927"/>
    </source>
</evidence>
<dbReference type="Proteomes" id="UP000322927">
    <property type="component" value="Chromosome"/>
</dbReference>
<gene>
    <name evidence="2" type="ORF">DEJ48_38915</name>
</gene>
<dbReference type="EMBL" id="CP029192">
    <property type="protein sequence ID" value="QES38591.1"/>
    <property type="molecule type" value="Genomic_DNA"/>
</dbReference>
<feature type="region of interest" description="Disordered" evidence="1">
    <location>
        <begin position="1"/>
        <end position="20"/>
    </location>
</feature>
<dbReference type="RefSeq" id="WP_150220767.1">
    <property type="nucleotide sequence ID" value="NZ_CP029192.1"/>
</dbReference>
<dbReference type="InterPro" id="IPR028994">
    <property type="entry name" value="Integrin_alpha_N"/>
</dbReference>
<sequence>MVLLDPGTPQQAPSHWLGPRAERSGTLEGDWLGPFPPPFLAAEHRGVALTTLAADKGPRLLAAQLIARRGQFRLHLAFGTPLQGNRVRWDQAVDVGELSAEAGHRLVGLAAGHATGGRPTEIVALLAVPDAAGDETLSYRLGRLSERGRLTVTWADPLTPPPTGPGPVRTAGVALHDLDGDGRDDLLLVASHSPLTDAAYWIGSGLGEDGVAAGWQGPFPAAPSWERPAGLCLGLLDAGRPPAPAPLGSPSAFVDLLSDARRLWLARAASPRVPFVGRGDPGRTLLDILAHDAHATSLHVRRLMGPDYLQSLSTLMGSGPLPDLPARIAARCDTQLMHLGLAVRTRLDSSCYADTAVEWTAPWIQSGPLSETEPLTENYLRWAATVHPQALHGHRGIADSSPLLLRLVRHATLRGYADAALRLVPPPMPADRPPWHEPELVDLFSLAHPDADPPPAPPRTLTAWRYIGENQQGRDLGGEIQVRSNAGDGAVADVTELRDALRLLADRPTAALHRLLAETLDLSGHRLDAWITAVATSRLRALRAQRPTGIQLGGYGWTEDLVAADADAAEESAGFVHAPSLAHATTAALLRGGHLSHRGTPAAETFAVDLSSARVRAALELLDGIRAGQSLGTLLGQVFERALVEHPDLPLARHLGAFRQLCPSVAGKRVPLPEGVPADAVAARSVCDGLALLRLHQKSAIPWGETPPGLPEADSTDAQALKTILDALGDRVDAVADLGVAEAVHQTASGRPVRAGAVLDALNRGELPPPEIEVSASARSGIGVTHRVLVLLAPPDPDDPAVRAWSASRTGGPPLRARAEPRLDAWAARLLGDPARVTWQAQFPGPGGDLPDSVVTFTLGDLGLCPLDVLSCPGAEPGGDLERRMLLHAVRHAPAGWSGPPPRLRLGPAAGPGSRSVRALLEVARAVRDLVGGGRPLRPADLVSGSAPDADAGRLDLARRLADAVTVVKAAVAALRALFAFTDPAAARAAIAGALGVPVGELGTMDNLLDLPAGLDIARAGDAAAVPARSAPEAIRDALLALADCAVQGAVPRSAADGDAWDVLSVQTAAVGRECAGRLDAARRAADPATGLTELLGADTRILPTFAPPSQDYVLALAERRRAGDATAGVTAPWLAGFAEVREGVGRLDRALLCAEAHTESLLGGVDIAQLPLAGDTPERWAGLEPAAGKRLPGGRLSLALHTPLGPPPAAADATVSGLAVDDWVEVVPNNEETTAVAFHYDNPGNTAPQALLLAVPPVVGQPWDTDTLQDVLAETIDLARVRAVDPDALPDLGQYLPALMLACNVGGDPQGDTISTQAPIA</sequence>
<reference evidence="2 3" key="1">
    <citation type="submission" date="2018-05" db="EMBL/GenBank/DDBJ databases">
        <title>Streptomyces venezuelae.</title>
        <authorList>
            <person name="Kim W."/>
            <person name="Lee N."/>
            <person name="Cho B.-K."/>
        </authorList>
    </citation>
    <scope>NUCLEOTIDE SEQUENCE [LARGE SCALE GENOMIC DNA]</scope>
    <source>
        <strain evidence="2 3">ATCC 14584</strain>
    </source>
</reference>
<protein>
    <submittedName>
        <fullName evidence="2">Uncharacterized protein</fullName>
    </submittedName>
</protein>
<accession>A0A5P2CB32</accession>
<organism evidence="2 3">
    <name type="scientific">Streptomyces venezuelae</name>
    <dbReference type="NCBI Taxonomy" id="54571"/>
    <lineage>
        <taxon>Bacteria</taxon>
        <taxon>Bacillati</taxon>
        <taxon>Actinomycetota</taxon>
        <taxon>Actinomycetes</taxon>
        <taxon>Kitasatosporales</taxon>
        <taxon>Streptomycetaceae</taxon>
        <taxon>Streptomyces</taxon>
    </lineage>
</organism>
<name>A0A5P2CB32_STRVZ</name>
<dbReference type="SUPFAM" id="SSF69318">
    <property type="entry name" value="Integrin alpha N-terminal domain"/>
    <property type="match status" value="1"/>
</dbReference>
<evidence type="ECO:0000313" key="2">
    <source>
        <dbReference type="EMBL" id="QES38591.1"/>
    </source>
</evidence>
<proteinExistence type="predicted"/>
<evidence type="ECO:0000256" key="1">
    <source>
        <dbReference type="SAM" id="MobiDB-lite"/>
    </source>
</evidence>
<dbReference type="OrthoDB" id="9757728at2"/>